<comment type="caution">
    <text evidence="1">The sequence shown here is derived from an EMBL/GenBank/DDBJ whole genome shotgun (WGS) entry which is preliminary data.</text>
</comment>
<proteinExistence type="predicted"/>
<sequence>MNSTQKRPLNKQIENFNTIAEIKNDFLSKAPVKKYAENPDAACAFMIDYALNKLGINTNIQEEDILNNNRLLQDLCAVQVFGIKL</sequence>
<accession>X6LST7</accession>
<name>X6LST7_RETFI</name>
<dbReference type="EMBL" id="ASPP01028703">
    <property type="protein sequence ID" value="ETO04968.1"/>
    <property type="molecule type" value="Genomic_DNA"/>
</dbReference>
<evidence type="ECO:0000313" key="2">
    <source>
        <dbReference type="Proteomes" id="UP000023152"/>
    </source>
</evidence>
<reference evidence="1 2" key="1">
    <citation type="journal article" date="2013" name="Curr. Biol.">
        <title>The Genome of the Foraminiferan Reticulomyxa filosa.</title>
        <authorList>
            <person name="Glockner G."/>
            <person name="Hulsmann N."/>
            <person name="Schleicher M."/>
            <person name="Noegel A.A."/>
            <person name="Eichinger L."/>
            <person name="Gallinger C."/>
            <person name="Pawlowski J."/>
            <person name="Sierra R."/>
            <person name="Euteneuer U."/>
            <person name="Pillet L."/>
            <person name="Moustafa A."/>
            <person name="Platzer M."/>
            <person name="Groth M."/>
            <person name="Szafranski K."/>
            <person name="Schliwa M."/>
        </authorList>
    </citation>
    <scope>NUCLEOTIDE SEQUENCE [LARGE SCALE GENOMIC DNA]</scope>
</reference>
<keyword evidence="2" id="KW-1185">Reference proteome</keyword>
<protein>
    <submittedName>
        <fullName evidence="1">Uncharacterized protein</fullName>
    </submittedName>
</protein>
<gene>
    <name evidence="1" type="ORF">RFI_32428</name>
</gene>
<evidence type="ECO:0000313" key="1">
    <source>
        <dbReference type="EMBL" id="ETO04968.1"/>
    </source>
</evidence>
<dbReference type="AlphaFoldDB" id="X6LST7"/>
<dbReference type="Proteomes" id="UP000023152">
    <property type="component" value="Unassembled WGS sequence"/>
</dbReference>
<organism evidence="1 2">
    <name type="scientific">Reticulomyxa filosa</name>
    <dbReference type="NCBI Taxonomy" id="46433"/>
    <lineage>
        <taxon>Eukaryota</taxon>
        <taxon>Sar</taxon>
        <taxon>Rhizaria</taxon>
        <taxon>Retaria</taxon>
        <taxon>Foraminifera</taxon>
        <taxon>Monothalamids</taxon>
        <taxon>Reticulomyxidae</taxon>
        <taxon>Reticulomyxa</taxon>
    </lineage>
</organism>